<dbReference type="Pfam" id="PF04536">
    <property type="entry name" value="TPM_phosphatase"/>
    <property type="match status" value="1"/>
</dbReference>
<feature type="domain" description="TPM" evidence="1">
    <location>
        <begin position="4"/>
        <end position="120"/>
    </location>
</feature>
<sequence length="145" mass="16352">MPKDTITPADEQQIMAAIKEAEMLTSGEIRVHIESNCEIDVLDRATEVFAELHMHQTEQRNGVLFYVALEDHQFAVLGDAGINASVPDHFWEDITAEVISYFKKKKYAAGLARGIRMAGEQLQAHFPYNRHEDTNELSDDVSFGD</sequence>
<evidence type="ECO:0000259" key="1">
    <source>
        <dbReference type="Pfam" id="PF04536"/>
    </source>
</evidence>
<evidence type="ECO:0000313" key="3">
    <source>
        <dbReference type="Proteomes" id="UP000182491"/>
    </source>
</evidence>
<dbReference type="Proteomes" id="UP000182491">
    <property type="component" value="Unassembled WGS sequence"/>
</dbReference>
<reference evidence="3" key="1">
    <citation type="submission" date="2016-10" db="EMBL/GenBank/DDBJ databases">
        <authorList>
            <person name="Varghese N."/>
        </authorList>
    </citation>
    <scope>NUCLEOTIDE SEQUENCE [LARGE SCALE GENOMIC DNA]</scope>
    <source>
        <strain evidence="3">DSM 18820</strain>
    </source>
</reference>
<dbReference type="OrthoDB" id="9786161at2"/>
<dbReference type="STRING" id="388950.GCA_001611675_01534"/>
<accession>A0A1I7I8Q4</accession>
<dbReference type="PANTHER" id="PTHR30373">
    <property type="entry name" value="UPF0603 PROTEIN YGCG"/>
    <property type="match status" value="1"/>
</dbReference>
<dbReference type="EMBL" id="FPCA01000002">
    <property type="protein sequence ID" value="SFU69234.1"/>
    <property type="molecule type" value="Genomic_DNA"/>
</dbReference>
<name>A0A1I7I8Q4_9BACT</name>
<protein>
    <submittedName>
        <fullName evidence="2">TLP18.3, Psb32 and MOLO-1 founding protein of phosphatase</fullName>
    </submittedName>
</protein>
<dbReference type="PANTHER" id="PTHR30373:SF8">
    <property type="entry name" value="BLL7265 PROTEIN"/>
    <property type="match status" value="1"/>
</dbReference>
<dbReference type="RefSeq" id="WP_068837598.1">
    <property type="nucleotide sequence ID" value="NZ_BMXC01000002.1"/>
</dbReference>
<dbReference type="AlphaFoldDB" id="A0A1I7I8Q4"/>
<dbReference type="Gene3D" id="3.10.310.50">
    <property type="match status" value="1"/>
</dbReference>
<dbReference type="InterPro" id="IPR007621">
    <property type="entry name" value="TPM_dom"/>
</dbReference>
<gene>
    <name evidence="2" type="ORF">SAMN04487941_2008</name>
</gene>
<proteinExistence type="predicted"/>
<organism evidence="2 3">
    <name type="scientific">Pontibacter akesuensis</name>
    <dbReference type="NCBI Taxonomy" id="388950"/>
    <lineage>
        <taxon>Bacteria</taxon>
        <taxon>Pseudomonadati</taxon>
        <taxon>Bacteroidota</taxon>
        <taxon>Cytophagia</taxon>
        <taxon>Cytophagales</taxon>
        <taxon>Hymenobacteraceae</taxon>
        <taxon>Pontibacter</taxon>
    </lineage>
</organism>
<keyword evidence="3" id="KW-1185">Reference proteome</keyword>
<evidence type="ECO:0000313" key="2">
    <source>
        <dbReference type="EMBL" id="SFU69234.1"/>
    </source>
</evidence>